<gene>
    <name evidence="1" type="ORF">HMPREF9473_04859</name>
</gene>
<evidence type="ECO:0000313" key="1">
    <source>
        <dbReference type="EMBL" id="EHI57164.1"/>
    </source>
</evidence>
<keyword evidence="2" id="KW-1185">Reference proteome</keyword>
<dbReference type="HOGENOM" id="CLU_093769_0_0_9"/>
<evidence type="ECO:0000313" key="2">
    <source>
        <dbReference type="Proteomes" id="UP000005384"/>
    </source>
</evidence>
<reference evidence="1 2" key="1">
    <citation type="submission" date="2011-08" db="EMBL/GenBank/DDBJ databases">
        <title>The Genome Sequence of Clostridium hathewayi WAL-18680.</title>
        <authorList>
            <consortium name="The Broad Institute Genome Sequencing Platform"/>
            <person name="Earl A."/>
            <person name="Ward D."/>
            <person name="Feldgarden M."/>
            <person name="Gevers D."/>
            <person name="Finegold S.M."/>
            <person name="Summanen P.H."/>
            <person name="Molitoris D.R."/>
            <person name="Song M."/>
            <person name="Daigneault M."/>
            <person name="Allen-Vercoe E."/>
            <person name="Young S.K."/>
            <person name="Zeng Q."/>
            <person name="Gargeya S."/>
            <person name="Fitzgerald M."/>
            <person name="Haas B."/>
            <person name="Abouelleil A."/>
            <person name="Alvarado L."/>
            <person name="Arachchi H.M."/>
            <person name="Berlin A."/>
            <person name="Brown A."/>
            <person name="Chapman S.B."/>
            <person name="Chen Z."/>
            <person name="Dunbar C."/>
            <person name="Freedman E."/>
            <person name="Gearin G."/>
            <person name="Gellesch M."/>
            <person name="Goldberg J."/>
            <person name="Griggs A."/>
            <person name="Gujja S."/>
            <person name="Heiman D."/>
            <person name="Howarth C."/>
            <person name="Larson L."/>
            <person name="Lui A."/>
            <person name="MacDonald P.J.P."/>
            <person name="Montmayeur A."/>
            <person name="Murphy C."/>
            <person name="Neiman D."/>
            <person name="Pearson M."/>
            <person name="Priest M."/>
            <person name="Roberts A."/>
            <person name="Saif S."/>
            <person name="Shea T."/>
            <person name="Shenoy N."/>
            <person name="Sisk P."/>
            <person name="Stolte C."/>
            <person name="Sykes S."/>
            <person name="Wortman J."/>
            <person name="Nusbaum C."/>
            <person name="Birren B."/>
        </authorList>
    </citation>
    <scope>NUCLEOTIDE SEQUENCE [LARGE SCALE GENOMIC DNA]</scope>
    <source>
        <strain evidence="1 2">WAL-18680</strain>
    </source>
</reference>
<dbReference type="AlphaFoldDB" id="G5IMY1"/>
<comment type="caution">
    <text evidence="1">The sequence shown here is derived from an EMBL/GenBank/DDBJ whole genome shotgun (WGS) entry which is preliminary data.</text>
</comment>
<name>G5IMY1_9FIRM</name>
<dbReference type="Proteomes" id="UP000005384">
    <property type="component" value="Unassembled WGS sequence"/>
</dbReference>
<dbReference type="EMBL" id="ADLN01000124">
    <property type="protein sequence ID" value="EHI57164.1"/>
    <property type="molecule type" value="Genomic_DNA"/>
</dbReference>
<dbReference type="PATRIC" id="fig|742737.3.peg.4843"/>
<proteinExistence type="predicted"/>
<organism evidence="1 2">
    <name type="scientific">Hungatella hathewayi WAL-18680</name>
    <dbReference type="NCBI Taxonomy" id="742737"/>
    <lineage>
        <taxon>Bacteria</taxon>
        <taxon>Bacillati</taxon>
        <taxon>Bacillota</taxon>
        <taxon>Clostridia</taxon>
        <taxon>Lachnospirales</taxon>
        <taxon>Lachnospiraceae</taxon>
        <taxon>Hungatella</taxon>
    </lineage>
</organism>
<accession>G5IMY1</accession>
<dbReference type="RefSeq" id="WP_006782847.1">
    <property type="nucleotide sequence ID" value="NZ_CP040506.1"/>
</dbReference>
<dbReference type="OrthoDB" id="1664853at2"/>
<sequence>MQNLYPLFERNRILKKEMLWSMRDYSFGYLPLEYQEYTDGILRGCALMVRDKTLVIGPGMVKYHGFVSLVLEEMTVPYEPSGQMSVLKLRMSESESPDAVAHQLDLVLDPDISCKENEFEVCRFCLREGASLRTDYTDFDDMRTRYDTVNLIDAGWAGIGNATLSPVITRYYAKMIMQEDSSELPDVTFAWLCLNSHITVSRYVVEDYLGRVCPQLKLHGGENSELYNALVLRLEEIRRGEKKIGKRDDRKRRIVLE</sequence>
<evidence type="ECO:0008006" key="3">
    <source>
        <dbReference type="Google" id="ProtNLM"/>
    </source>
</evidence>
<protein>
    <recommendedName>
        <fullName evidence="3">DNA and RNA helicase</fullName>
    </recommendedName>
</protein>